<dbReference type="InterPro" id="IPR050452">
    <property type="entry name" value="Metacaspase"/>
</dbReference>
<evidence type="ECO:0000256" key="3">
    <source>
        <dbReference type="ARBA" id="ARBA00022703"/>
    </source>
</evidence>
<dbReference type="Pfam" id="PF00656">
    <property type="entry name" value="Peptidase_C14"/>
    <property type="match status" value="1"/>
</dbReference>
<dbReference type="EMBL" id="CDQK01000003">
    <property type="protein sequence ID" value="CEP22182.1"/>
    <property type="molecule type" value="Genomic_DNA"/>
</dbReference>
<feature type="compositionally biased region" description="Low complexity" evidence="6">
    <location>
        <begin position="1"/>
        <end position="25"/>
    </location>
</feature>
<dbReference type="Proteomes" id="UP000094389">
    <property type="component" value="Unassembled WGS sequence"/>
</dbReference>
<dbReference type="PANTHER" id="PTHR48104">
    <property type="entry name" value="METACASPASE-4"/>
    <property type="match status" value="1"/>
</dbReference>
<dbReference type="OrthoDB" id="3223806at2759"/>
<evidence type="ECO:0000256" key="4">
    <source>
        <dbReference type="ARBA" id="ARBA00022807"/>
    </source>
</evidence>
<reference evidence="9 11" key="3">
    <citation type="journal article" date="2016" name="Proc. Natl. Acad. Sci. U.S.A.">
        <title>Comparative genomics of biotechnologically important yeasts.</title>
        <authorList>
            <person name="Riley R."/>
            <person name="Haridas S."/>
            <person name="Wolfe K.H."/>
            <person name="Lopes M.R."/>
            <person name="Hittinger C.T."/>
            <person name="Goeker M."/>
            <person name="Salamov A.A."/>
            <person name="Wisecaver J.H."/>
            <person name="Long T.M."/>
            <person name="Calvey C.H."/>
            <person name="Aerts A.L."/>
            <person name="Barry K.W."/>
            <person name="Choi C."/>
            <person name="Clum A."/>
            <person name="Coughlan A.Y."/>
            <person name="Deshpande S."/>
            <person name="Douglass A.P."/>
            <person name="Hanson S.J."/>
            <person name="Klenk H.-P."/>
            <person name="LaButti K.M."/>
            <person name="Lapidus A."/>
            <person name="Lindquist E.A."/>
            <person name="Lipzen A.M."/>
            <person name="Meier-Kolthoff J.P."/>
            <person name="Ohm R.A."/>
            <person name="Otillar R.P."/>
            <person name="Pangilinan J.L."/>
            <person name="Peng Y."/>
            <person name="Rokas A."/>
            <person name="Rosa C.A."/>
            <person name="Scheuner C."/>
            <person name="Sibirny A.A."/>
            <person name="Slot J.C."/>
            <person name="Stielow J.B."/>
            <person name="Sun H."/>
            <person name="Kurtzman C.P."/>
            <person name="Blackwell M."/>
            <person name="Grigoriev I.V."/>
            <person name="Jeffries T.W."/>
        </authorList>
    </citation>
    <scope>NUCLEOTIDE SEQUENCE [LARGE SCALE GENOMIC DNA]</scope>
    <source>
        <strain evidence="11">ATCC 18201 / CBS 1600 / BCRC 20928 / JCM 3617 / NBRC 0987 / NRRL Y-1542</strain>
        <strain evidence="9">NRRL Y-1542</strain>
    </source>
</reference>
<gene>
    <name evidence="8" type="ORF">BN1211_2465</name>
    <name evidence="9" type="ORF">CYBJADRAFT_194516</name>
</gene>
<keyword evidence="5" id="KW-0865">Zymogen</keyword>
<keyword evidence="3" id="KW-0053">Apoptosis</keyword>
<keyword evidence="11" id="KW-1185">Reference proteome</keyword>
<evidence type="ECO:0000313" key="10">
    <source>
        <dbReference type="Proteomes" id="UP000038830"/>
    </source>
</evidence>
<evidence type="ECO:0000256" key="6">
    <source>
        <dbReference type="SAM" id="MobiDB-lite"/>
    </source>
</evidence>
<dbReference type="OMA" id="MHRIMVT"/>
<dbReference type="AlphaFoldDB" id="A0A0H5C3D4"/>
<dbReference type="Proteomes" id="UP000038830">
    <property type="component" value="Unassembled WGS sequence"/>
</dbReference>
<dbReference type="GO" id="GO:0006508">
    <property type="term" value="P:proteolysis"/>
    <property type="evidence" value="ECO:0007669"/>
    <property type="project" value="InterPro"/>
</dbReference>
<dbReference type="GO" id="GO:0004197">
    <property type="term" value="F:cysteine-type endopeptidase activity"/>
    <property type="evidence" value="ECO:0007669"/>
    <property type="project" value="InterPro"/>
</dbReference>
<dbReference type="GO" id="GO:0005737">
    <property type="term" value="C:cytoplasm"/>
    <property type="evidence" value="ECO:0007669"/>
    <property type="project" value="TreeGrafter"/>
</dbReference>
<organism evidence="8 10">
    <name type="scientific">Cyberlindnera jadinii (strain ATCC 18201 / CBS 1600 / BCRC 20928 / JCM 3617 / NBRC 0987 / NRRL Y-1542)</name>
    <name type="common">Torula yeast</name>
    <name type="synonym">Candida utilis</name>
    <dbReference type="NCBI Taxonomy" id="983966"/>
    <lineage>
        <taxon>Eukaryota</taxon>
        <taxon>Fungi</taxon>
        <taxon>Dikarya</taxon>
        <taxon>Ascomycota</taxon>
        <taxon>Saccharomycotina</taxon>
        <taxon>Saccharomycetes</taxon>
        <taxon>Phaffomycetales</taxon>
        <taxon>Phaffomycetaceae</taxon>
        <taxon>Cyberlindnera</taxon>
    </lineage>
</organism>
<feature type="compositionally biased region" description="Low complexity" evidence="6">
    <location>
        <begin position="48"/>
        <end position="127"/>
    </location>
</feature>
<reference evidence="8" key="1">
    <citation type="submission" date="2014-12" db="EMBL/GenBank/DDBJ databases">
        <authorList>
            <person name="Jaenicke S."/>
        </authorList>
    </citation>
    <scope>NUCLEOTIDE SEQUENCE [LARGE SCALE GENOMIC DNA]</scope>
    <source>
        <strain evidence="8">CBS1600</strain>
    </source>
</reference>
<dbReference type="PANTHER" id="PTHR48104:SF30">
    <property type="entry name" value="METACASPASE-1"/>
    <property type="match status" value="1"/>
</dbReference>
<dbReference type="GO" id="GO:0006915">
    <property type="term" value="P:apoptotic process"/>
    <property type="evidence" value="ECO:0007669"/>
    <property type="project" value="UniProtKB-KW"/>
</dbReference>
<reference evidence="10" key="2">
    <citation type="journal article" date="2015" name="J. Biotechnol.">
        <title>The structure of the Cyberlindnera jadinii genome and its relation to Candida utilis analyzed by the occurrence of single nucleotide polymorphisms.</title>
        <authorList>
            <person name="Rupp O."/>
            <person name="Brinkrolf K."/>
            <person name="Buerth C."/>
            <person name="Kunigo M."/>
            <person name="Schneider J."/>
            <person name="Jaenicke S."/>
            <person name="Goesmann A."/>
            <person name="Puehler A."/>
            <person name="Jaeger K.-E."/>
            <person name="Ernst J.F."/>
        </authorList>
    </citation>
    <scope>NUCLEOTIDE SEQUENCE [LARGE SCALE GENOMIC DNA]</scope>
    <source>
        <strain evidence="10">ATCC 18201 / CBS 1600 / BCRC 20928 / JCM 3617 / NBRC 0987 / NRRL Y-1542</strain>
    </source>
</reference>
<sequence>MYPGQQKQSYSQNQQSYGPPSGSPYQRPPGPPYGPPPGPPPPGPPPQGFGYPPQGYQQQGYQQQGYQQQGYQQQGYQQGYQQQSSQSQEYQRPQQNAPQGYQQQSQQYGSRSNNNNNNSGNNYAGPNGMSGPPSQMQHLGNTNFEYQYSQCTGQRKALIIGINYFGSKNQLRGCINDANAMKRFLMDKFNYKEEDMVVLTDDQRDQRSIPTKANILRAMQWLVADARPNDSLVFHYSGHGGLEKNLTGEEESGYDSCIYPVDFQTNGSIIDDVMHQVMVRPLPQGARLTAFFDSCHSGSALDLPFAYSTKGVIKEPNMLKDVGKDGLNAVMSYAQGNISGVFDSLSSAFTRATRGDTNRQQVIIKNSSPADVIMLSGSKDEQTSADTTEYGMATGAMSYSFINVMASQPNQSYISLLNNMRNAMAGKYSQKPQLSASHPIDVNLKFIM</sequence>
<evidence type="ECO:0000256" key="2">
    <source>
        <dbReference type="ARBA" id="ARBA00016994"/>
    </source>
</evidence>
<evidence type="ECO:0000313" key="11">
    <source>
        <dbReference type="Proteomes" id="UP000094389"/>
    </source>
</evidence>
<keyword evidence="4" id="KW-0788">Thiol protease</keyword>
<keyword evidence="4" id="KW-0378">Hydrolase</keyword>
<keyword evidence="4" id="KW-0645">Protease</keyword>
<proteinExistence type="inferred from homology"/>
<protein>
    <recommendedName>
        <fullName evidence="2">Metacaspase-1</fullName>
    </recommendedName>
</protein>
<dbReference type="SUPFAM" id="SSF52129">
    <property type="entry name" value="Caspase-like"/>
    <property type="match status" value="1"/>
</dbReference>
<dbReference type="InterPro" id="IPR011600">
    <property type="entry name" value="Pept_C14_caspase"/>
</dbReference>
<comment type="similarity">
    <text evidence="1">Belongs to the peptidase C14B family.</text>
</comment>
<evidence type="ECO:0000313" key="8">
    <source>
        <dbReference type="EMBL" id="CEP22182.1"/>
    </source>
</evidence>
<dbReference type="InterPro" id="IPR029030">
    <property type="entry name" value="Caspase-like_dom_sf"/>
</dbReference>
<evidence type="ECO:0000313" key="9">
    <source>
        <dbReference type="EMBL" id="ODV72797.1"/>
    </source>
</evidence>
<evidence type="ECO:0000256" key="5">
    <source>
        <dbReference type="ARBA" id="ARBA00023145"/>
    </source>
</evidence>
<evidence type="ECO:0000256" key="1">
    <source>
        <dbReference type="ARBA" id="ARBA00009005"/>
    </source>
</evidence>
<dbReference type="STRING" id="983966.A0A0H5C3D4"/>
<accession>A0A1E4RZX5</accession>
<name>A0A0H5C3D4_CYBJN</name>
<dbReference type="EMBL" id="KV453933">
    <property type="protein sequence ID" value="ODV72797.1"/>
    <property type="molecule type" value="Genomic_DNA"/>
</dbReference>
<dbReference type="Gene3D" id="3.40.50.12660">
    <property type="match status" value="1"/>
</dbReference>
<feature type="compositionally biased region" description="Pro residues" evidence="6">
    <location>
        <begin position="26"/>
        <end position="47"/>
    </location>
</feature>
<feature type="region of interest" description="Disordered" evidence="6">
    <location>
        <begin position="1"/>
        <end position="138"/>
    </location>
</feature>
<accession>A0A0H5C3D4</accession>
<feature type="domain" description="Peptidase C14 caspase" evidence="7">
    <location>
        <begin position="155"/>
        <end position="438"/>
    </location>
</feature>
<evidence type="ECO:0000259" key="7">
    <source>
        <dbReference type="Pfam" id="PF00656"/>
    </source>
</evidence>